<dbReference type="Proteomes" id="UP000825935">
    <property type="component" value="Chromosome 3"/>
</dbReference>
<dbReference type="GO" id="GO:0051879">
    <property type="term" value="F:Hsp90 protein binding"/>
    <property type="evidence" value="ECO:0007669"/>
    <property type="project" value="TreeGrafter"/>
</dbReference>
<evidence type="ECO:0000256" key="9">
    <source>
        <dbReference type="ARBA" id="ARBA00023186"/>
    </source>
</evidence>
<dbReference type="PROSITE" id="PS50293">
    <property type="entry name" value="TPR_REGION"/>
    <property type="match status" value="1"/>
</dbReference>
<dbReference type="EMBL" id="CM035408">
    <property type="protein sequence ID" value="KAH7442648.1"/>
    <property type="molecule type" value="Genomic_DNA"/>
</dbReference>
<feature type="region of interest" description="Disordered" evidence="12">
    <location>
        <begin position="197"/>
        <end position="247"/>
    </location>
</feature>
<keyword evidence="5" id="KW-0677">Repeat</keyword>
<dbReference type="InterPro" id="IPR011990">
    <property type="entry name" value="TPR-like_helical_dom_sf"/>
</dbReference>
<gene>
    <name evidence="14" type="ORF">KP509_03G097700</name>
</gene>
<evidence type="ECO:0000256" key="6">
    <source>
        <dbReference type="ARBA" id="ARBA00022803"/>
    </source>
</evidence>
<feature type="compositionally biased region" description="Acidic residues" evidence="12">
    <location>
        <begin position="234"/>
        <end position="243"/>
    </location>
</feature>
<sequence>MADEAKAKGNAAFSAGKFEEAIKHFSDAIALSPTNHVLFSNRSASYASIHKYQEALDDAQKTVELKPDWVKGYSRLGAAYVGLGKFDDAESAYKKGLELDPSNEGLKSGLSDVVASKSRTRAAPPSPFGDIFSGPDLFVKLTQDPRTRPYLQQPDFVQMLNDVQKNPSHLNLYLKDQRMMQVLGVLLGIGLQTWPKDGEESFPDEKTEKTSQAAPPPTSSSSKKSTAEVKEASEPEPMDIFEDDKEKKKKKAEAIKEKEAGNAAYKKKDFSTAIEHYTKAIELDDEDISYITNRAAVYLEMGKYKECVEDCDKAVERGREIHADYKMIAKALTRKGTAYTKMVTCAKDYDVAIEAFNKALTEHRNPDTLKKLNEAERAKRELEQKEYYDPEIADKERELGNECFKAQQYPEAVKHYSEAIKRNPTDAKVYSNRAACYTKLGALPEALKDADKCIEIDQTFVRGYARKGAAQFFMKEYHKALETYQAGLKYDESNQELLEGVRKCLSQIDAANRGAVSEEELKERQAKAMQDPEIQSILSDPVMRQVLVDFQENPRAAQEHTKSPLVMAKLQKLMAAGIIQVR</sequence>
<dbReference type="InterPro" id="IPR013105">
    <property type="entry name" value="TPR_2"/>
</dbReference>
<dbReference type="FunFam" id="1.25.40.10:FF:000010">
    <property type="entry name" value="Stress-induced phosphoprotein 1"/>
    <property type="match status" value="1"/>
</dbReference>
<dbReference type="Pfam" id="PF17830">
    <property type="entry name" value="STI1-HOP_DP"/>
    <property type="match status" value="2"/>
</dbReference>
<evidence type="ECO:0000259" key="13">
    <source>
        <dbReference type="SMART" id="SM00727"/>
    </source>
</evidence>
<feature type="domain" description="STI1" evidence="13">
    <location>
        <begin position="531"/>
        <end position="570"/>
    </location>
</feature>
<evidence type="ECO:0000256" key="2">
    <source>
        <dbReference type="ARBA" id="ARBA00004496"/>
    </source>
</evidence>
<keyword evidence="4" id="KW-0597">Phosphoprotein</keyword>
<feature type="repeat" description="TPR" evidence="11">
    <location>
        <begin position="393"/>
        <end position="426"/>
    </location>
</feature>
<evidence type="ECO:0000256" key="10">
    <source>
        <dbReference type="ARBA" id="ARBA00023242"/>
    </source>
</evidence>
<dbReference type="SMART" id="SM00727">
    <property type="entry name" value="STI1"/>
    <property type="match status" value="2"/>
</dbReference>
<dbReference type="Gene3D" id="1.25.40.10">
    <property type="entry name" value="Tetratricopeptide repeat domain"/>
    <property type="match status" value="3"/>
</dbReference>
<keyword evidence="6 11" id="KW-0802">TPR repeat</keyword>
<feature type="repeat" description="TPR" evidence="11">
    <location>
        <begin position="461"/>
        <end position="494"/>
    </location>
</feature>
<evidence type="ECO:0000256" key="12">
    <source>
        <dbReference type="SAM" id="MobiDB-lite"/>
    </source>
</evidence>
<dbReference type="SUPFAM" id="SSF48452">
    <property type="entry name" value="TPR-like"/>
    <property type="match status" value="3"/>
</dbReference>
<dbReference type="EMBL" id="CM035408">
    <property type="protein sequence ID" value="KAH7442649.1"/>
    <property type="molecule type" value="Genomic_DNA"/>
</dbReference>
<protein>
    <recommendedName>
        <fullName evidence="13">STI1 domain-containing protein</fullName>
    </recommendedName>
</protein>
<dbReference type="GO" id="GO:0005634">
    <property type="term" value="C:nucleus"/>
    <property type="evidence" value="ECO:0007669"/>
    <property type="project" value="UniProtKB-SubCell"/>
</dbReference>
<keyword evidence="8" id="KW-0346">Stress response</keyword>
<dbReference type="OrthoDB" id="2423701at2759"/>
<dbReference type="AlphaFoldDB" id="A0A8T2V613"/>
<dbReference type="FunFam" id="1.10.260.100:FF:000002">
    <property type="entry name" value="Stress-induced-phosphoprotein 1 (Hsp70/Hsp90-organizing)"/>
    <property type="match status" value="1"/>
</dbReference>
<dbReference type="FunFam" id="1.25.40.10:FF:000102">
    <property type="entry name" value="hsp70-Hsp90 organizing protein 3-like"/>
    <property type="match status" value="1"/>
</dbReference>
<dbReference type="Gene3D" id="1.10.260.100">
    <property type="match status" value="2"/>
</dbReference>
<evidence type="ECO:0000256" key="3">
    <source>
        <dbReference type="ARBA" id="ARBA00022490"/>
    </source>
</evidence>
<reference evidence="14" key="1">
    <citation type="submission" date="2021-08" db="EMBL/GenBank/DDBJ databases">
        <title>WGS assembly of Ceratopteris richardii.</title>
        <authorList>
            <person name="Marchant D.B."/>
            <person name="Chen G."/>
            <person name="Jenkins J."/>
            <person name="Shu S."/>
            <person name="Leebens-Mack J."/>
            <person name="Grimwood J."/>
            <person name="Schmutz J."/>
            <person name="Soltis P."/>
            <person name="Soltis D."/>
            <person name="Chen Z.-H."/>
        </authorList>
    </citation>
    <scope>NUCLEOTIDE SEQUENCE</scope>
    <source>
        <strain evidence="14">Whitten #5841</strain>
        <tissue evidence="14">Leaf</tissue>
    </source>
</reference>
<feature type="compositionally biased region" description="Basic and acidic residues" evidence="12">
    <location>
        <begin position="197"/>
        <end position="209"/>
    </location>
</feature>
<dbReference type="Pfam" id="PF00515">
    <property type="entry name" value="TPR_1"/>
    <property type="match status" value="1"/>
</dbReference>
<evidence type="ECO:0000256" key="5">
    <source>
        <dbReference type="ARBA" id="ARBA00022737"/>
    </source>
</evidence>
<dbReference type="InterPro" id="IPR006636">
    <property type="entry name" value="STI1_HS-bd"/>
</dbReference>
<dbReference type="GO" id="GO:0005737">
    <property type="term" value="C:cytoplasm"/>
    <property type="evidence" value="ECO:0007669"/>
    <property type="project" value="UniProtKB-SubCell"/>
</dbReference>
<comment type="caution">
    <text evidence="14">The sequence shown here is derived from an EMBL/GenBank/DDBJ whole genome shotgun (WGS) entry which is preliminary data.</text>
</comment>
<keyword evidence="10" id="KW-0539">Nucleus</keyword>
<dbReference type="InterPro" id="IPR019734">
    <property type="entry name" value="TPR_rpt"/>
</dbReference>
<dbReference type="FunFam" id="1.25.40.10:FF:000020">
    <property type="entry name" value="Stress-induced phosphoprotein 1"/>
    <property type="match status" value="1"/>
</dbReference>
<keyword evidence="15" id="KW-1185">Reference proteome</keyword>
<dbReference type="FunFam" id="1.10.260.100:FF:000004">
    <property type="entry name" value="Putative stress-induced-phosphoprotein 1"/>
    <property type="match status" value="1"/>
</dbReference>
<accession>A0A8T2V613</accession>
<dbReference type="InterPro" id="IPR041243">
    <property type="entry name" value="STI1/HOP_DP"/>
</dbReference>
<evidence type="ECO:0000256" key="4">
    <source>
        <dbReference type="ARBA" id="ARBA00022553"/>
    </source>
</evidence>
<evidence type="ECO:0000256" key="11">
    <source>
        <dbReference type="PROSITE-ProRule" id="PRU00339"/>
    </source>
</evidence>
<evidence type="ECO:0000256" key="8">
    <source>
        <dbReference type="ARBA" id="ARBA00023016"/>
    </source>
</evidence>
<feature type="domain" description="STI1" evidence="13">
    <location>
        <begin position="144"/>
        <end position="183"/>
    </location>
</feature>
<evidence type="ECO:0000256" key="7">
    <source>
        <dbReference type="ARBA" id="ARBA00022990"/>
    </source>
</evidence>
<dbReference type="SMART" id="SM00028">
    <property type="entry name" value="TPR"/>
    <property type="match status" value="9"/>
</dbReference>
<proteinExistence type="predicted"/>
<feature type="repeat" description="TPR" evidence="11">
    <location>
        <begin position="2"/>
        <end position="35"/>
    </location>
</feature>
<feature type="repeat" description="TPR" evidence="11">
    <location>
        <begin position="70"/>
        <end position="103"/>
    </location>
</feature>
<comment type="subcellular location">
    <subcellularLocation>
        <location evidence="2">Cytoplasm</location>
    </subcellularLocation>
    <subcellularLocation>
        <location evidence="1">Nucleus</location>
    </subcellularLocation>
</comment>
<keyword evidence="3" id="KW-0963">Cytoplasm</keyword>
<dbReference type="EMBL" id="CM035408">
    <property type="protein sequence ID" value="KAH7442650.1"/>
    <property type="molecule type" value="Genomic_DNA"/>
</dbReference>
<dbReference type="PROSITE" id="PS50005">
    <property type="entry name" value="TPR"/>
    <property type="match status" value="5"/>
</dbReference>
<dbReference type="PANTHER" id="PTHR22904">
    <property type="entry name" value="TPR REPEAT CONTAINING PROTEIN"/>
    <property type="match status" value="1"/>
</dbReference>
<dbReference type="Pfam" id="PF13414">
    <property type="entry name" value="TPR_11"/>
    <property type="match status" value="2"/>
</dbReference>
<keyword evidence="9" id="KW-0143">Chaperone</keyword>
<evidence type="ECO:0000313" key="15">
    <source>
        <dbReference type="Proteomes" id="UP000825935"/>
    </source>
</evidence>
<keyword evidence="7" id="KW-0007">Acetylation</keyword>
<organism evidence="14 15">
    <name type="scientific">Ceratopteris richardii</name>
    <name type="common">Triangle waterfern</name>
    <dbReference type="NCBI Taxonomy" id="49495"/>
    <lineage>
        <taxon>Eukaryota</taxon>
        <taxon>Viridiplantae</taxon>
        <taxon>Streptophyta</taxon>
        <taxon>Embryophyta</taxon>
        <taxon>Tracheophyta</taxon>
        <taxon>Polypodiopsida</taxon>
        <taxon>Polypodiidae</taxon>
        <taxon>Polypodiales</taxon>
        <taxon>Pteridineae</taxon>
        <taxon>Pteridaceae</taxon>
        <taxon>Parkerioideae</taxon>
        <taxon>Ceratopteris</taxon>
    </lineage>
</organism>
<evidence type="ECO:0000256" key="1">
    <source>
        <dbReference type="ARBA" id="ARBA00004123"/>
    </source>
</evidence>
<dbReference type="OMA" id="MYSAREN"/>
<feature type="repeat" description="TPR" evidence="11">
    <location>
        <begin position="254"/>
        <end position="287"/>
    </location>
</feature>
<evidence type="ECO:0000313" key="14">
    <source>
        <dbReference type="EMBL" id="KAH7442650.1"/>
    </source>
</evidence>
<dbReference type="PANTHER" id="PTHR22904:SF533">
    <property type="entry name" value="HSP70-HSP90 ORGANIZING PROTEIN 3"/>
    <property type="match status" value="1"/>
</dbReference>
<name>A0A8T2V613_CERRI</name>
<dbReference type="Pfam" id="PF07719">
    <property type="entry name" value="TPR_2"/>
    <property type="match status" value="1"/>
</dbReference>